<name>A0A7S5RBJ6_9CAUD</name>
<evidence type="ECO:0000313" key="2">
    <source>
        <dbReference type="Proteomes" id="UP000623593"/>
    </source>
</evidence>
<protein>
    <submittedName>
        <fullName evidence="1">Uncharacterized protein</fullName>
    </submittedName>
</protein>
<gene>
    <name evidence="1" type="ORF">EVC11_030</name>
</gene>
<dbReference type="EMBL" id="MN988539">
    <property type="protein sequence ID" value="QIG74612.1"/>
    <property type="molecule type" value="Genomic_DNA"/>
</dbReference>
<organism evidence="1 2">
    <name type="scientific">Rhizobium phage RHph_I20</name>
    <dbReference type="NCBI Taxonomy" id="2509730"/>
    <lineage>
        <taxon>Viruses</taxon>
        <taxon>Duplodnaviria</taxon>
        <taxon>Heunggongvirae</taxon>
        <taxon>Uroviricota</taxon>
        <taxon>Caudoviricetes</taxon>
        <taxon>Autographivirales</taxon>
        <taxon>Autographivirales incertae sedis</taxon>
        <taxon>Morelosvirus</taxon>
        <taxon>Morelosvirus RHphI20</taxon>
    </lineage>
</organism>
<accession>A0A7S5RBJ6</accession>
<reference evidence="1" key="1">
    <citation type="submission" date="2020-01" db="EMBL/GenBank/DDBJ databases">
        <title>Patterns of diversity and host range of bacteriophage communities associated with bean-nodulatin bacteria.</title>
        <authorList>
            <person name="Vann Cauwenberghe J."/>
            <person name="Santamaria R.I."/>
            <person name="Bustos P."/>
            <person name="Juarez S."/>
            <person name="Gonzalez V."/>
        </authorList>
    </citation>
    <scope>NUCLEOTIDE SEQUENCE</scope>
</reference>
<keyword evidence="2" id="KW-1185">Reference proteome</keyword>
<dbReference type="Proteomes" id="UP000623593">
    <property type="component" value="Segment"/>
</dbReference>
<proteinExistence type="predicted"/>
<sequence length="61" mass="6933">MINDPIHGTIHMERQKTSNPMLDARKEVEALGYLTSETAVRVRQQGMDPADLERRLLDGNI</sequence>
<evidence type="ECO:0000313" key="1">
    <source>
        <dbReference type="EMBL" id="QIG74612.1"/>
    </source>
</evidence>